<gene>
    <name evidence="2" type="primary">41</name>
    <name evidence="2" type="ORF">PBI_BRIDGETTE_41</name>
</gene>
<dbReference type="EMBL" id="MH834603">
    <property type="protein sequence ID" value="AYN57307.1"/>
    <property type="molecule type" value="Genomic_DNA"/>
</dbReference>
<dbReference type="Proteomes" id="UP000277028">
    <property type="component" value="Segment"/>
</dbReference>
<dbReference type="SUPFAM" id="SSF47413">
    <property type="entry name" value="lambda repressor-like DNA-binding domains"/>
    <property type="match status" value="1"/>
</dbReference>
<dbReference type="SMART" id="SM00530">
    <property type="entry name" value="HTH_XRE"/>
    <property type="match status" value="1"/>
</dbReference>
<dbReference type="GeneID" id="55006464"/>
<dbReference type="RefSeq" id="YP_009815243.1">
    <property type="nucleotide sequence ID" value="NC_048091.1"/>
</dbReference>
<evidence type="ECO:0000313" key="3">
    <source>
        <dbReference type="Proteomes" id="UP000277028"/>
    </source>
</evidence>
<reference evidence="2 3" key="1">
    <citation type="submission" date="2018-09" db="EMBL/GenBank/DDBJ databases">
        <authorList>
            <person name="Rimple P.A."/>
            <person name="Stoner T.H."/>
            <person name="Garlena R.A."/>
            <person name="Russell D.A."/>
            <person name="Pope W.H."/>
            <person name="Jacobs-Sera D."/>
            <person name="Hatfull G.F."/>
        </authorList>
    </citation>
    <scope>NUCLEOTIDE SEQUENCE [LARGE SCALE GENOMIC DNA]</scope>
</reference>
<dbReference type="Gene3D" id="1.10.260.40">
    <property type="entry name" value="lambda repressor-like DNA-binding domains"/>
    <property type="match status" value="1"/>
</dbReference>
<accession>A0A3G2KEB0</accession>
<dbReference type="KEGG" id="vg:55006464"/>
<organism evidence="2 3">
    <name type="scientific">Arthrobacter phage Bridgette</name>
    <dbReference type="NCBI Taxonomy" id="2419949"/>
    <lineage>
        <taxon>Viruses</taxon>
        <taxon>Duplodnaviria</taxon>
        <taxon>Heunggongvirae</taxon>
        <taxon>Uroviricota</taxon>
        <taxon>Caudoviricetes</taxon>
        <taxon>Bridgettevirus</taxon>
        <taxon>Bridgettevirus bridgette</taxon>
    </lineage>
</organism>
<feature type="domain" description="HTH cro/C1-type" evidence="1">
    <location>
        <begin position="20"/>
        <end position="74"/>
    </location>
</feature>
<dbReference type="CDD" id="cd00093">
    <property type="entry name" value="HTH_XRE"/>
    <property type="match status" value="1"/>
</dbReference>
<dbReference type="InterPro" id="IPR010982">
    <property type="entry name" value="Lambda_DNA-bd_dom_sf"/>
</dbReference>
<keyword evidence="3" id="KW-1185">Reference proteome</keyword>
<evidence type="ECO:0000313" key="2">
    <source>
        <dbReference type="EMBL" id="AYN57307.1"/>
    </source>
</evidence>
<name>A0A3G2KEB0_9CAUD</name>
<dbReference type="InterPro" id="IPR001387">
    <property type="entry name" value="Cro/C1-type_HTH"/>
</dbReference>
<sequence length="84" mass="8676">MATTRTGEPVAADIKIAGLIEAALGAADMSMLALSERTGIPYPTLRRSIKAGRSLTIQELGKIADALEVAPATLLPESLTQDAA</sequence>
<proteinExistence type="predicted"/>
<evidence type="ECO:0000259" key="1">
    <source>
        <dbReference type="PROSITE" id="PS50943"/>
    </source>
</evidence>
<protein>
    <submittedName>
        <fullName evidence="2">Helix-turn-helix DNA binding protein</fullName>
    </submittedName>
</protein>
<dbReference type="Pfam" id="PF13443">
    <property type="entry name" value="HTH_26"/>
    <property type="match status" value="1"/>
</dbReference>
<dbReference type="GO" id="GO:0003677">
    <property type="term" value="F:DNA binding"/>
    <property type="evidence" value="ECO:0007669"/>
    <property type="project" value="InterPro"/>
</dbReference>
<dbReference type="PROSITE" id="PS50943">
    <property type="entry name" value="HTH_CROC1"/>
    <property type="match status" value="1"/>
</dbReference>